<dbReference type="InterPro" id="IPR036691">
    <property type="entry name" value="Endo/exonu/phosph_ase_sf"/>
</dbReference>
<sequence length="326" mass="36691">MAPPVLTKRGPPPDPPDVGNRVSKTTSALKRTSGTTISKPRSTLHLNIALHKSNILEKKLGVEQFLIDDQADKHNKTIPIWNIYNAPTGSIGAGEDLATILSCPGTPCFVGGDFDLRHPIRDSSATSTPTNLIDWYEIKCLKLLNIIGIPKHDLGGTIDLAFCLEDSAYCEIRPDLNSTSDHKTLVTKMRWDFSNKKQAKLRYKDQNHEILVRLLGNNHRPSSILSRDDIETEARAIIETIHSSLVGACPQKRPLNHGTPWWNEDCQFALHAYRKSMWEGYGISEKFFLKNVVRHAKKAYWNSIIVDSKSLLQAYRIVQWHNAAPR</sequence>
<dbReference type="AlphaFoldDB" id="A0A2S4PTG4"/>
<reference evidence="2 3" key="1">
    <citation type="submission" date="2017-10" db="EMBL/GenBank/DDBJ databases">
        <title>Development of genomic resources for the powdery mildew, Erysiphe pulchra.</title>
        <authorList>
            <person name="Wadl P.A."/>
            <person name="Mack B.M."/>
            <person name="Moore G."/>
            <person name="Beltz S.B."/>
        </authorList>
    </citation>
    <scope>NUCLEOTIDE SEQUENCE [LARGE SCALE GENOMIC DNA]</scope>
    <source>
        <strain evidence="2">Cflorida</strain>
    </source>
</reference>
<accession>A0A2S4PTG4</accession>
<evidence type="ECO:0000256" key="1">
    <source>
        <dbReference type="SAM" id="MobiDB-lite"/>
    </source>
</evidence>
<dbReference type="OrthoDB" id="2800852at2759"/>
<organism evidence="2 3">
    <name type="scientific">Erysiphe pulchra</name>
    <dbReference type="NCBI Taxonomy" id="225359"/>
    <lineage>
        <taxon>Eukaryota</taxon>
        <taxon>Fungi</taxon>
        <taxon>Dikarya</taxon>
        <taxon>Ascomycota</taxon>
        <taxon>Pezizomycotina</taxon>
        <taxon>Leotiomycetes</taxon>
        <taxon>Erysiphales</taxon>
        <taxon>Erysiphaceae</taxon>
        <taxon>Erysiphe</taxon>
    </lineage>
</organism>
<protein>
    <recommendedName>
        <fullName evidence="4">Endonuclease/exonuclease/phosphatase domain-containing protein</fullName>
    </recommendedName>
</protein>
<dbReference type="SUPFAM" id="SSF56219">
    <property type="entry name" value="DNase I-like"/>
    <property type="match status" value="1"/>
</dbReference>
<evidence type="ECO:0000313" key="2">
    <source>
        <dbReference type="EMBL" id="POS85294.1"/>
    </source>
</evidence>
<feature type="region of interest" description="Disordered" evidence="1">
    <location>
        <begin position="1"/>
        <end position="36"/>
    </location>
</feature>
<dbReference type="EMBL" id="PEDP01000653">
    <property type="protein sequence ID" value="POS85294.1"/>
    <property type="molecule type" value="Genomic_DNA"/>
</dbReference>
<name>A0A2S4PTG4_9PEZI</name>
<evidence type="ECO:0008006" key="4">
    <source>
        <dbReference type="Google" id="ProtNLM"/>
    </source>
</evidence>
<dbReference type="Gene3D" id="3.60.10.10">
    <property type="entry name" value="Endonuclease/exonuclease/phosphatase"/>
    <property type="match status" value="1"/>
</dbReference>
<evidence type="ECO:0000313" key="3">
    <source>
        <dbReference type="Proteomes" id="UP000237438"/>
    </source>
</evidence>
<keyword evidence="3" id="KW-1185">Reference proteome</keyword>
<feature type="compositionally biased region" description="Polar residues" evidence="1">
    <location>
        <begin position="22"/>
        <end position="36"/>
    </location>
</feature>
<gene>
    <name evidence="2" type="ORF">EPUL_003037</name>
</gene>
<proteinExistence type="predicted"/>
<comment type="caution">
    <text evidence="2">The sequence shown here is derived from an EMBL/GenBank/DDBJ whole genome shotgun (WGS) entry which is preliminary data.</text>
</comment>
<dbReference type="Proteomes" id="UP000237438">
    <property type="component" value="Unassembled WGS sequence"/>
</dbReference>